<keyword evidence="2" id="KW-1185">Reference proteome</keyword>
<accession>A0ABQ4SFG8</accession>
<reference evidence="1" key="2">
    <citation type="submission" date="2021-08" db="EMBL/GenBank/DDBJ databases">
        <authorList>
            <person name="Tani A."/>
            <person name="Ola A."/>
            <person name="Ogura Y."/>
            <person name="Katsura K."/>
            <person name="Hayashi T."/>
        </authorList>
    </citation>
    <scope>NUCLEOTIDE SEQUENCE</scope>
    <source>
        <strain evidence="1">DSM 17168</strain>
    </source>
</reference>
<comment type="caution">
    <text evidence="1">The sequence shown here is derived from an EMBL/GenBank/DDBJ whole genome shotgun (WGS) entry which is preliminary data.</text>
</comment>
<protein>
    <submittedName>
        <fullName evidence="1">Uncharacterized protein</fullName>
    </submittedName>
</protein>
<evidence type="ECO:0000313" key="2">
    <source>
        <dbReference type="Proteomes" id="UP001055153"/>
    </source>
</evidence>
<sequence>MTKAREREAASASDVIEIPLRDERGGEIGVTLRLGPVPDEPAEDDPSGVKTLAARVQGWSKLVVDGETYTFSRARALALLQRFPHFRHQVAMAAASPSDR</sequence>
<organism evidence="1 2">
    <name type="scientific">Methylobacterium isbiliense</name>
    <dbReference type="NCBI Taxonomy" id="315478"/>
    <lineage>
        <taxon>Bacteria</taxon>
        <taxon>Pseudomonadati</taxon>
        <taxon>Pseudomonadota</taxon>
        <taxon>Alphaproteobacteria</taxon>
        <taxon>Hyphomicrobiales</taxon>
        <taxon>Methylobacteriaceae</taxon>
        <taxon>Methylobacterium</taxon>
    </lineage>
</organism>
<name>A0ABQ4SFG8_9HYPH</name>
<evidence type="ECO:0000313" key="1">
    <source>
        <dbReference type="EMBL" id="GJE00545.1"/>
    </source>
</evidence>
<reference evidence="1" key="1">
    <citation type="journal article" date="2021" name="Front. Microbiol.">
        <title>Comprehensive Comparative Genomics and Phenotyping of Methylobacterium Species.</title>
        <authorList>
            <person name="Alessa O."/>
            <person name="Ogura Y."/>
            <person name="Fujitani Y."/>
            <person name="Takami H."/>
            <person name="Hayashi T."/>
            <person name="Sahin N."/>
            <person name="Tani A."/>
        </authorList>
    </citation>
    <scope>NUCLEOTIDE SEQUENCE</scope>
    <source>
        <strain evidence="1">DSM 17168</strain>
    </source>
</reference>
<dbReference type="EMBL" id="BPQQ01000028">
    <property type="protein sequence ID" value="GJE00545.1"/>
    <property type="molecule type" value="Genomic_DNA"/>
</dbReference>
<proteinExistence type="predicted"/>
<dbReference type="Proteomes" id="UP001055153">
    <property type="component" value="Unassembled WGS sequence"/>
</dbReference>
<gene>
    <name evidence="1" type="ORF">GMJLKIPL_2468</name>
</gene>
<dbReference type="RefSeq" id="WP_238235431.1">
    <property type="nucleotide sequence ID" value="NZ_BPQQ01000028.1"/>
</dbReference>